<keyword evidence="2 7" id="KW-0812">Transmembrane</keyword>
<sequence length="89" mass="10267">MGSPMFRHFDEGLYRWLIRYIYVPLGGSRHGPFYKVLSTGFAFGFVCFWHGGLDYLRYWALMNWAGVLVENGIKSLFASSCLRSIVVSF</sequence>
<gene>
    <name evidence="8" type="ORF">ATANTOWER_016671</name>
</gene>
<dbReference type="EMBL" id="JAHUTI010023114">
    <property type="protein sequence ID" value="MED6240139.1"/>
    <property type="molecule type" value="Genomic_DNA"/>
</dbReference>
<comment type="caution">
    <text evidence="8">The sequence shown here is derived from an EMBL/GenBank/DDBJ whole genome shotgun (WGS) entry which is preliminary data.</text>
</comment>
<proteinExistence type="inferred from homology"/>
<evidence type="ECO:0000256" key="5">
    <source>
        <dbReference type="ARBA" id="ARBA00023136"/>
    </source>
</evidence>
<reference evidence="8 9" key="1">
    <citation type="submission" date="2021-07" db="EMBL/GenBank/DDBJ databases">
        <authorList>
            <person name="Palmer J.M."/>
        </authorList>
    </citation>
    <scope>NUCLEOTIDE SEQUENCE [LARGE SCALE GENOMIC DNA]</scope>
    <source>
        <strain evidence="8 9">AT_MEX2019</strain>
        <tissue evidence="8">Muscle</tissue>
    </source>
</reference>
<dbReference type="Proteomes" id="UP001345963">
    <property type="component" value="Unassembled WGS sequence"/>
</dbReference>
<keyword evidence="3" id="KW-0256">Endoplasmic reticulum</keyword>
<dbReference type="PANTHER" id="PTHR13285:SF20">
    <property type="entry name" value="PROTEIN-CYSTEINE N-PALMITOYLTRANSFERASE HHAT"/>
    <property type="match status" value="1"/>
</dbReference>
<organism evidence="8 9">
    <name type="scientific">Ataeniobius toweri</name>
    <dbReference type="NCBI Taxonomy" id="208326"/>
    <lineage>
        <taxon>Eukaryota</taxon>
        <taxon>Metazoa</taxon>
        <taxon>Chordata</taxon>
        <taxon>Craniata</taxon>
        <taxon>Vertebrata</taxon>
        <taxon>Euteleostomi</taxon>
        <taxon>Actinopterygii</taxon>
        <taxon>Neopterygii</taxon>
        <taxon>Teleostei</taxon>
        <taxon>Neoteleostei</taxon>
        <taxon>Acanthomorphata</taxon>
        <taxon>Ovalentaria</taxon>
        <taxon>Atherinomorphae</taxon>
        <taxon>Cyprinodontiformes</taxon>
        <taxon>Goodeidae</taxon>
        <taxon>Ataeniobius</taxon>
    </lineage>
</organism>
<evidence type="ECO:0000256" key="1">
    <source>
        <dbReference type="ARBA" id="ARBA00004477"/>
    </source>
</evidence>
<evidence type="ECO:0000313" key="9">
    <source>
        <dbReference type="Proteomes" id="UP001345963"/>
    </source>
</evidence>
<dbReference type="PANTHER" id="PTHR13285">
    <property type="entry name" value="ACYLTRANSFERASE"/>
    <property type="match status" value="1"/>
</dbReference>
<evidence type="ECO:0000256" key="4">
    <source>
        <dbReference type="ARBA" id="ARBA00022989"/>
    </source>
</evidence>
<evidence type="ECO:0000256" key="2">
    <source>
        <dbReference type="ARBA" id="ARBA00022692"/>
    </source>
</evidence>
<comment type="subcellular location">
    <subcellularLocation>
        <location evidence="1">Endoplasmic reticulum membrane</location>
        <topology evidence="1">Multi-pass membrane protein</topology>
    </subcellularLocation>
</comment>
<keyword evidence="5 7" id="KW-0472">Membrane</keyword>
<feature type="transmembrane region" description="Helical" evidence="7">
    <location>
        <begin position="33"/>
        <end position="53"/>
    </location>
</feature>
<keyword evidence="9" id="KW-1185">Reference proteome</keyword>
<evidence type="ECO:0000256" key="3">
    <source>
        <dbReference type="ARBA" id="ARBA00022824"/>
    </source>
</evidence>
<name>A0ABU7AQ33_9TELE</name>
<dbReference type="Pfam" id="PF03062">
    <property type="entry name" value="MBOAT"/>
    <property type="match status" value="1"/>
</dbReference>
<comment type="similarity">
    <text evidence="6">Belongs to the membrane-bound acyltransferase family. HHAT subfamily.</text>
</comment>
<evidence type="ECO:0000256" key="7">
    <source>
        <dbReference type="SAM" id="Phobius"/>
    </source>
</evidence>
<protein>
    <submittedName>
        <fullName evidence="8">Uncharacterized protein</fullName>
    </submittedName>
</protein>
<dbReference type="InterPro" id="IPR004299">
    <property type="entry name" value="MBOAT_fam"/>
</dbReference>
<evidence type="ECO:0000313" key="8">
    <source>
        <dbReference type="EMBL" id="MED6240139.1"/>
    </source>
</evidence>
<accession>A0ABU7AQ33</accession>
<dbReference type="InterPro" id="IPR051085">
    <property type="entry name" value="MB_O-acyltransferase"/>
</dbReference>
<keyword evidence="4 7" id="KW-1133">Transmembrane helix</keyword>
<evidence type="ECO:0000256" key="6">
    <source>
        <dbReference type="ARBA" id="ARBA00038268"/>
    </source>
</evidence>